<dbReference type="InterPro" id="IPR000700">
    <property type="entry name" value="PAS-assoc_C"/>
</dbReference>
<dbReference type="RefSeq" id="WP_120624678.1">
    <property type="nucleotide sequence ID" value="NZ_RAWG01000036.1"/>
</dbReference>
<evidence type="ECO:0000256" key="3">
    <source>
        <dbReference type="ARBA" id="ARBA00022553"/>
    </source>
</evidence>
<accession>A0A3A8NW62</accession>
<dbReference type="InterPro" id="IPR035965">
    <property type="entry name" value="PAS-like_dom_sf"/>
</dbReference>
<dbReference type="OrthoDB" id="151729at2"/>
<dbReference type="Gene3D" id="3.30.450.40">
    <property type="match status" value="2"/>
</dbReference>
<evidence type="ECO:0000259" key="6">
    <source>
        <dbReference type="PROSITE" id="PS50113"/>
    </source>
</evidence>
<dbReference type="SUPFAM" id="SSF47384">
    <property type="entry name" value="Homodimeric domain of signal transducing histidine kinase"/>
    <property type="match status" value="1"/>
</dbReference>
<feature type="domain" description="PAS" evidence="5">
    <location>
        <begin position="16"/>
        <end position="92"/>
    </location>
</feature>
<dbReference type="SUPFAM" id="SSF55874">
    <property type="entry name" value="ATPase domain of HSP90 chaperone/DNA topoisomerase II/histidine kinase"/>
    <property type="match status" value="1"/>
</dbReference>
<dbReference type="CDD" id="cd00075">
    <property type="entry name" value="HATPase"/>
    <property type="match status" value="1"/>
</dbReference>
<feature type="domain" description="PAC" evidence="6">
    <location>
        <begin position="96"/>
        <end position="148"/>
    </location>
</feature>
<dbReference type="Pfam" id="PF13185">
    <property type="entry name" value="GAF_2"/>
    <property type="match status" value="1"/>
</dbReference>
<dbReference type="Pfam" id="PF02518">
    <property type="entry name" value="HATPase_c"/>
    <property type="match status" value="1"/>
</dbReference>
<dbReference type="InterPro" id="IPR029016">
    <property type="entry name" value="GAF-like_dom_sf"/>
</dbReference>
<dbReference type="PROSITE" id="PS50113">
    <property type="entry name" value="PAC"/>
    <property type="match status" value="1"/>
</dbReference>
<dbReference type="SMART" id="SM00387">
    <property type="entry name" value="HATPase_c"/>
    <property type="match status" value="1"/>
</dbReference>
<evidence type="ECO:0000256" key="1">
    <source>
        <dbReference type="ARBA" id="ARBA00000085"/>
    </source>
</evidence>
<dbReference type="InterPro" id="IPR004358">
    <property type="entry name" value="Sig_transdc_His_kin-like_C"/>
</dbReference>
<dbReference type="InterPro" id="IPR003594">
    <property type="entry name" value="HATPase_dom"/>
</dbReference>
<dbReference type="InterPro" id="IPR003018">
    <property type="entry name" value="GAF"/>
</dbReference>
<feature type="domain" description="Histidine kinase" evidence="4">
    <location>
        <begin position="637"/>
        <end position="857"/>
    </location>
</feature>
<dbReference type="Pfam" id="PF00512">
    <property type="entry name" value="HisKA"/>
    <property type="match status" value="1"/>
</dbReference>
<dbReference type="SUPFAM" id="SSF55781">
    <property type="entry name" value="GAF domain-like"/>
    <property type="match status" value="2"/>
</dbReference>
<evidence type="ECO:0000259" key="5">
    <source>
        <dbReference type="PROSITE" id="PS50112"/>
    </source>
</evidence>
<evidence type="ECO:0000313" key="8">
    <source>
        <dbReference type="Proteomes" id="UP000273405"/>
    </source>
</evidence>
<dbReference type="AlphaFoldDB" id="A0A3A8NW62"/>
<organism evidence="7 8">
    <name type="scientific">Corallococcus sicarius</name>
    <dbReference type="NCBI Taxonomy" id="2316726"/>
    <lineage>
        <taxon>Bacteria</taxon>
        <taxon>Pseudomonadati</taxon>
        <taxon>Myxococcota</taxon>
        <taxon>Myxococcia</taxon>
        <taxon>Myxococcales</taxon>
        <taxon>Cystobacterineae</taxon>
        <taxon>Myxococcaceae</taxon>
        <taxon>Corallococcus</taxon>
    </lineage>
</organism>
<dbReference type="PRINTS" id="PR00344">
    <property type="entry name" value="BCTRLSENSOR"/>
</dbReference>
<proteinExistence type="predicted"/>
<dbReference type="EC" id="2.7.13.3" evidence="2"/>
<evidence type="ECO:0000256" key="2">
    <source>
        <dbReference type="ARBA" id="ARBA00012438"/>
    </source>
</evidence>
<keyword evidence="3" id="KW-0597">Phosphoprotein</keyword>
<dbReference type="InterPro" id="IPR036097">
    <property type="entry name" value="HisK_dim/P_sf"/>
</dbReference>
<dbReference type="PANTHER" id="PTHR43547:SF2">
    <property type="entry name" value="HYBRID SIGNAL TRANSDUCTION HISTIDINE KINASE C"/>
    <property type="match status" value="1"/>
</dbReference>
<dbReference type="PANTHER" id="PTHR43547">
    <property type="entry name" value="TWO-COMPONENT HISTIDINE KINASE"/>
    <property type="match status" value="1"/>
</dbReference>
<dbReference type="PROSITE" id="PS50109">
    <property type="entry name" value="HIS_KIN"/>
    <property type="match status" value="1"/>
</dbReference>
<dbReference type="EMBL" id="RAWG01000036">
    <property type="protein sequence ID" value="RKH45385.1"/>
    <property type="molecule type" value="Genomic_DNA"/>
</dbReference>
<dbReference type="Gene3D" id="3.30.565.10">
    <property type="entry name" value="Histidine kinase-like ATPase, C-terminal domain"/>
    <property type="match status" value="1"/>
</dbReference>
<evidence type="ECO:0000259" key="4">
    <source>
        <dbReference type="PROSITE" id="PS50109"/>
    </source>
</evidence>
<dbReference type="SMART" id="SM00388">
    <property type="entry name" value="HisKA"/>
    <property type="match status" value="1"/>
</dbReference>
<dbReference type="Gene3D" id="1.10.287.130">
    <property type="match status" value="1"/>
</dbReference>
<dbReference type="InterPro" id="IPR036890">
    <property type="entry name" value="HATPase_C_sf"/>
</dbReference>
<dbReference type="InterPro" id="IPR003661">
    <property type="entry name" value="HisK_dim/P_dom"/>
</dbReference>
<gene>
    <name evidence="7" type="ORF">D7X12_08050</name>
</gene>
<dbReference type="SMART" id="SM00065">
    <property type="entry name" value="GAF"/>
    <property type="match status" value="2"/>
</dbReference>
<comment type="caution">
    <text evidence="7">The sequence shown here is derived from an EMBL/GenBank/DDBJ whole genome shotgun (WGS) entry which is preliminary data.</text>
</comment>
<sequence>MSESTGTFLGETTPVQHEWLRTVLHLLPVAVIIVDTGGRLLAANAAAEALWGPQALEEMGLERYHLFEAYWPHSGRRLRGEEWATARTLRTGQTITNEEVDIVGRDSARRTILNSSAPLYTSDDHLLGAVNVSVDITERKATERAESFVSEASRLLAESLDWETTLKAVARLATREWADYCMVDMLDTDGGLHRLAVTARNPEKQALLDRTMPFPPQHGADTPLAHVFAQGKPVLVADISGPWLDRVARTPEHRLLLEELAPRSSMLLPLAVGTRRFGIINLVSASPARRYTRRDLAYATEFARRAALAVESARLYREARQALHERDTSLALLEAFFAASPVGMGFVDRNLRYVRLNKVVAENNGIPLEAHLGRTPRELMGEAGAPIEDLLRRVLETEEPVMEDPVEYTRGPEPRVFLATYFPVRTGTELLGVGGAVREVTEQRRMADHLRFLADATTRLATSLDWRTTVRNMAELVVEQLADYCLVDMLSEDSGQLERVEYQSQDAVLQALLEKAMPFAPPHGTHTLLRRVLETGRSELVAEVDSAAMDSFILNEEHRHILEQLNPRSVMVVPLVARGRTLGLISAASCSPTRRFNARDLSALEDLAWRAALAVDNARLYRKAEQAVAARDEFVAVATHELRTPLSALHLQLSSLQRTLDKQPSVEAERLGQGLAGALRQADRLTRLVAHLFDVARLGTGQMALELGAVELSALVHALVARMEEALATAGCVAVVHADAPVVAMADRPRVEQVLMNLLTNAMKYAPGLPVELYVERDGDQAIVAVRDWGPGIPPEARERIFERFTRATGQHARASLGLGLYISRQLARAHGGDLYVEPPPEGGPGSRFVLHLPRWKKPSGPPTH</sequence>
<comment type="catalytic activity">
    <reaction evidence="1">
        <text>ATP + protein L-histidine = ADP + protein N-phospho-L-histidine.</text>
        <dbReference type="EC" id="2.7.13.3"/>
    </reaction>
</comment>
<dbReference type="Pfam" id="PF01590">
    <property type="entry name" value="GAF"/>
    <property type="match status" value="1"/>
</dbReference>
<dbReference type="CDD" id="cd00082">
    <property type="entry name" value="HisKA"/>
    <property type="match status" value="1"/>
</dbReference>
<dbReference type="GO" id="GO:0000155">
    <property type="term" value="F:phosphorelay sensor kinase activity"/>
    <property type="evidence" value="ECO:0007669"/>
    <property type="project" value="InterPro"/>
</dbReference>
<reference evidence="8" key="1">
    <citation type="submission" date="2018-09" db="EMBL/GenBank/DDBJ databases">
        <authorList>
            <person name="Livingstone P.G."/>
            <person name="Whitworth D.E."/>
        </authorList>
    </citation>
    <scope>NUCLEOTIDE SEQUENCE [LARGE SCALE GENOMIC DNA]</scope>
    <source>
        <strain evidence="8">CA040B</strain>
    </source>
</reference>
<dbReference type="PROSITE" id="PS50112">
    <property type="entry name" value="PAS"/>
    <property type="match status" value="1"/>
</dbReference>
<dbReference type="Gene3D" id="3.30.450.20">
    <property type="entry name" value="PAS domain"/>
    <property type="match status" value="2"/>
</dbReference>
<dbReference type="InterPro" id="IPR000014">
    <property type="entry name" value="PAS"/>
</dbReference>
<dbReference type="FunFam" id="3.30.450.40:FF:000035">
    <property type="entry name" value="PAS sensor protein"/>
    <property type="match status" value="1"/>
</dbReference>
<protein>
    <recommendedName>
        <fullName evidence="2">histidine kinase</fullName>
        <ecNumber evidence="2">2.7.13.3</ecNumber>
    </recommendedName>
</protein>
<dbReference type="SMART" id="SM00091">
    <property type="entry name" value="PAS"/>
    <property type="match status" value="2"/>
</dbReference>
<keyword evidence="8" id="KW-1185">Reference proteome</keyword>
<dbReference type="SUPFAM" id="SSF55785">
    <property type="entry name" value="PYP-like sensor domain (PAS domain)"/>
    <property type="match status" value="2"/>
</dbReference>
<dbReference type="NCBIfam" id="TIGR00229">
    <property type="entry name" value="sensory_box"/>
    <property type="match status" value="1"/>
</dbReference>
<dbReference type="Pfam" id="PF08448">
    <property type="entry name" value="PAS_4"/>
    <property type="match status" value="2"/>
</dbReference>
<dbReference type="InterPro" id="IPR013656">
    <property type="entry name" value="PAS_4"/>
</dbReference>
<name>A0A3A8NW62_9BACT</name>
<dbReference type="Proteomes" id="UP000273405">
    <property type="component" value="Unassembled WGS sequence"/>
</dbReference>
<dbReference type="InterPro" id="IPR005467">
    <property type="entry name" value="His_kinase_dom"/>
</dbReference>
<evidence type="ECO:0000313" key="7">
    <source>
        <dbReference type="EMBL" id="RKH45385.1"/>
    </source>
</evidence>